<keyword evidence="2" id="KW-1185">Reference proteome</keyword>
<accession>A0ABD5V8J3</accession>
<evidence type="ECO:0000313" key="2">
    <source>
        <dbReference type="Proteomes" id="UP001596395"/>
    </source>
</evidence>
<gene>
    <name evidence="1" type="ORF">ACFQGB_03530</name>
</gene>
<sequence length="64" mass="6874">MTECTYCGCEVEAHDPVVVFESAPDAVDARDGSEFAFCNWGCLSAYSTESDVATGTTCNWTPEP</sequence>
<dbReference type="AlphaFoldDB" id="A0ABD5V8J3"/>
<organism evidence="1 2">
    <name type="scientific">Halorubellus litoreus</name>
    <dbReference type="NCBI Taxonomy" id="755308"/>
    <lineage>
        <taxon>Archaea</taxon>
        <taxon>Methanobacteriati</taxon>
        <taxon>Methanobacteriota</taxon>
        <taxon>Stenosarchaea group</taxon>
        <taxon>Halobacteria</taxon>
        <taxon>Halobacteriales</taxon>
        <taxon>Halorubellaceae</taxon>
        <taxon>Halorubellus</taxon>
    </lineage>
</organism>
<comment type="caution">
    <text evidence="1">The sequence shown here is derived from an EMBL/GenBank/DDBJ whole genome shotgun (WGS) entry which is preliminary data.</text>
</comment>
<evidence type="ECO:0008006" key="3">
    <source>
        <dbReference type="Google" id="ProtNLM"/>
    </source>
</evidence>
<reference evidence="1 2" key="1">
    <citation type="journal article" date="2019" name="Int. J. Syst. Evol. Microbiol.">
        <title>The Global Catalogue of Microorganisms (GCM) 10K type strain sequencing project: providing services to taxonomists for standard genome sequencing and annotation.</title>
        <authorList>
            <consortium name="The Broad Institute Genomics Platform"/>
            <consortium name="The Broad Institute Genome Sequencing Center for Infectious Disease"/>
            <person name="Wu L."/>
            <person name="Ma J."/>
        </authorList>
    </citation>
    <scope>NUCLEOTIDE SEQUENCE [LARGE SCALE GENOMIC DNA]</scope>
    <source>
        <strain evidence="1 2">GX26</strain>
    </source>
</reference>
<name>A0ABD5V8J3_9EURY</name>
<evidence type="ECO:0000313" key="1">
    <source>
        <dbReference type="EMBL" id="MFC6951925.1"/>
    </source>
</evidence>
<proteinExistence type="predicted"/>
<protein>
    <recommendedName>
        <fullName evidence="3">YHS domain-containing protein</fullName>
    </recommendedName>
</protein>
<dbReference type="Proteomes" id="UP001596395">
    <property type="component" value="Unassembled WGS sequence"/>
</dbReference>
<dbReference type="EMBL" id="JBHSXN010000001">
    <property type="protein sequence ID" value="MFC6951925.1"/>
    <property type="molecule type" value="Genomic_DNA"/>
</dbReference>
<dbReference type="RefSeq" id="WP_336348931.1">
    <property type="nucleotide sequence ID" value="NZ_JAZAQL010000001.1"/>
</dbReference>